<keyword evidence="3" id="KW-1185">Reference proteome</keyword>
<proteinExistence type="predicted"/>
<feature type="transmembrane region" description="Helical" evidence="1">
    <location>
        <begin position="133"/>
        <end position="153"/>
    </location>
</feature>
<dbReference type="AlphaFoldDB" id="A0A923PHD0"/>
<comment type="caution">
    <text evidence="2">The sequence shown here is derived from an EMBL/GenBank/DDBJ whole genome shotgun (WGS) entry which is preliminary data.</text>
</comment>
<name>A0A923PHD0_9BACT</name>
<sequence>MDNFTIFNMQTIAGLLTFYFAFKWFVFPRLAKLSVHDALVPMVLIHGLRYLGMVFMVDTQVYDEFPDDLAFTVGIWDYATAILAVATAFALRNRWKYAIPLVWVFNIFGVTDLVVAFPQVFAIEFYNYDLGTMWWAFTTIGVVNLISHVYIFYRLLRPHPTAPTVAVDYNKLSDTI</sequence>
<protein>
    <submittedName>
        <fullName evidence="2">Uncharacterized protein</fullName>
    </submittedName>
</protein>
<gene>
    <name evidence="2" type="ORF">H9S92_07980</name>
</gene>
<organism evidence="2 3">
    <name type="scientific">Neolewinella lacunae</name>
    <dbReference type="NCBI Taxonomy" id="1517758"/>
    <lineage>
        <taxon>Bacteria</taxon>
        <taxon>Pseudomonadati</taxon>
        <taxon>Bacteroidota</taxon>
        <taxon>Saprospiria</taxon>
        <taxon>Saprospirales</taxon>
        <taxon>Lewinellaceae</taxon>
        <taxon>Neolewinella</taxon>
    </lineage>
</organism>
<evidence type="ECO:0000313" key="2">
    <source>
        <dbReference type="EMBL" id="MBC6994095.1"/>
    </source>
</evidence>
<keyword evidence="1" id="KW-0472">Membrane</keyword>
<feature type="transmembrane region" description="Helical" evidence="1">
    <location>
        <begin position="69"/>
        <end position="91"/>
    </location>
</feature>
<keyword evidence="1" id="KW-1133">Transmembrane helix</keyword>
<dbReference type="Proteomes" id="UP000650081">
    <property type="component" value="Unassembled WGS sequence"/>
</dbReference>
<reference evidence="2" key="1">
    <citation type="submission" date="2020-08" db="EMBL/GenBank/DDBJ databases">
        <title>Lewinella bacteria from marine environments.</title>
        <authorList>
            <person name="Zhong Y."/>
        </authorList>
    </citation>
    <scope>NUCLEOTIDE SEQUENCE</scope>
    <source>
        <strain evidence="2">KCTC 42187</strain>
    </source>
</reference>
<feature type="transmembrane region" description="Helical" evidence="1">
    <location>
        <begin position="38"/>
        <end position="57"/>
    </location>
</feature>
<keyword evidence="1" id="KW-0812">Transmembrane</keyword>
<evidence type="ECO:0000313" key="3">
    <source>
        <dbReference type="Proteomes" id="UP000650081"/>
    </source>
</evidence>
<feature type="transmembrane region" description="Helical" evidence="1">
    <location>
        <begin position="98"/>
        <end position="121"/>
    </location>
</feature>
<accession>A0A923PHD0</accession>
<evidence type="ECO:0000256" key="1">
    <source>
        <dbReference type="SAM" id="Phobius"/>
    </source>
</evidence>
<dbReference type="EMBL" id="JACSIT010000091">
    <property type="protein sequence ID" value="MBC6994095.1"/>
    <property type="molecule type" value="Genomic_DNA"/>
</dbReference>
<dbReference type="RefSeq" id="WP_187466184.1">
    <property type="nucleotide sequence ID" value="NZ_JACSIT010000091.1"/>
</dbReference>
<feature type="transmembrane region" description="Helical" evidence="1">
    <location>
        <begin position="6"/>
        <end position="26"/>
    </location>
</feature>